<evidence type="ECO:0000256" key="1">
    <source>
        <dbReference type="SAM" id="Phobius"/>
    </source>
</evidence>
<accession>A0ABT4RSF2</accession>
<feature type="transmembrane region" description="Helical" evidence="1">
    <location>
        <begin position="29"/>
        <end position="49"/>
    </location>
</feature>
<sequence>MGIFLALIAGLVLWVVLWGASLMKSFDAFLIAMAFPLLAATFAIVVKYLPRGND</sequence>
<keyword evidence="1" id="KW-0472">Membrane</keyword>
<evidence type="ECO:0000313" key="2">
    <source>
        <dbReference type="EMBL" id="MDA0141514.1"/>
    </source>
</evidence>
<comment type="caution">
    <text evidence="2">The sequence shown here is derived from an EMBL/GenBank/DDBJ whole genome shotgun (WGS) entry which is preliminary data.</text>
</comment>
<dbReference type="Proteomes" id="UP001147700">
    <property type="component" value="Unassembled WGS sequence"/>
</dbReference>
<organism evidence="2 3">
    <name type="scientific">Solirubrobacter deserti</name>
    <dbReference type="NCBI Taxonomy" id="2282478"/>
    <lineage>
        <taxon>Bacteria</taxon>
        <taxon>Bacillati</taxon>
        <taxon>Actinomycetota</taxon>
        <taxon>Thermoleophilia</taxon>
        <taxon>Solirubrobacterales</taxon>
        <taxon>Solirubrobacteraceae</taxon>
        <taxon>Solirubrobacter</taxon>
    </lineage>
</organism>
<reference evidence="2" key="1">
    <citation type="submission" date="2022-10" db="EMBL/GenBank/DDBJ databases">
        <title>The WGS of Solirubrobacter sp. CPCC 204708.</title>
        <authorList>
            <person name="Jiang Z."/>
        </authorList>
    </citation>
    <scope>NUCLEOTIDE SEQUENCE</scope>
    <source>
        <strain evidence="2">CPCC 204708</strain>
    </source>
</reference>
<keyword evidence="3" id="KW-1185">Reference proteome</keyword>
<keyword evidence="1" id="KW-1133">Transmembrane helix</keyword>
<evidence type="ECO:0000313" key="3">
    <source>
        <dbReference type="Proteomes" id="UP001147700"/>
    </source>
</evidence>
<protein>
    <submittedName>
        <fullName evidence="2">Uncharacterized protein</fullName>
    </submittedName>
</protein>
<proteinExistence type="predicted"/>
<gene>
    <name evidence="2" type="ORF">OJ962_28735</name>
</gene>
<dbReference type="EMBL" id="JAPCID010000058">
    <property type="protein sequence ID" value="MDA0141514.1"/>
    <property type="molecule type" value="Genomic_DNA"/>
</dbReference>
<keyword evidence="1" id="KW-0812">Transmembrane</keyword>
<dbReference type="RefSeq" id="WP_202953920.1">
    <property type="nucleotide sequence ID" value="NZ_JAPCID010000058.1"/>
</dbReference>
<name>A0ABT4RSF2_9ACTN</name>